<dbReference type="SUPFAM" id="SSF51735">
    <property type="entry name" value="NAD(P)-binding Rossmann-fold domains"/>
    <property type="match status" value="1"/>
</dbReference>
<keyword evidence="4" id="KW-1185">Reference proteome</keyword>
<dbReference type="EMBL" id="CP020563">
    <property type="protein sequence ID" value="ARF73056.1"/>
    <property type="molecule type" value="Genomic_DNA"/>
</dbReference>
<evidence type="ECO:0000313" key="4">
    <source>
        <dbReference type="Proteomes" id="UP000192251"/>
    </source>
</evidence>
<dbReference type="PROSITE" id="PS00061">
    <property type="entry name" value="ADH_SHORT"/>
    <property type="match status" value="1"/>
</dbReference>
<reference evidence="3 4" key="1">
    <citation type="submission" date="2017-04" db="EMBL/GenBank/DDBJ databases">
        <title>The complete genome sequence of Streptomyces albolongus YIM 101047, the producer of novel bafilomycins and novel odoriferous sesquiterpenoids.</title>
        <authorList>
            <person name="Yin M."/>
            <person name="Jiang Y."/>
        </authorList>
    </citation>
    <scope>NUCLEOTIDE SEQUENCE [LARGE SCALE GENOMIC DNA]</scope>
    <source>
        <strain evidence="3 4">YIM 101047</strain>
    </source>
</reference>
<dbReference type="InterPro" id="IPR001509">
    <property type="entry name" value="Epimerase_deHydtase"/>
</dbReference>
<dbReference type="RefSeq" id="WP_084746855.1">
    <property type="nucleotide sequence ID" value="NZ_CP020563.1"/>
</dbReference>
<dbReference type="Pfam" id="PF01370">
    <property type="entry name" value="Epimerase"/>
    <property type="match status" value="1"/>
</dbReference>
<evidence type="ECO:0000256" key="1">
    <source>
        <dbReference type="SAM" id="MobiDB-lite"/>
    </source>
</evidence>
<name>A0ABC8BSK8_9ACTN</name>
<sequence>MNGPLLITGSSGTIGTRLVTDLAAHGIPLRLLDRRPPIRLPPTDAEFVQADLREASAVERGVAGAGAVIHLAGIAEEAPFAEVVEHNITATHLLLEAARRHNIPRIVLASSHHVIGMNPIGATAAPMAPDSFYAVSKIALEALGHLYAHKTGMEVVAVRIGSHRTHPTEPRHRATWLSPRDTTALLYAAATRPLPTRFLTLYGTSDNSENWWPRTGWDALGYRPADNAARHPRTGPLTDRWTGGAFADQDLPT</sequence>
<dbReference type="InterPro" id="IPR050177">
    <property type="entry name" value="Lipid_A_modif_metabolic_enz"/>
</dbReference>
<accession>A0ABC8BSK8</accession>
<evidence type="ECO:0000313" key="3">
    <source>
        <dbReference type="EMBL" id="ARF73056.1"/>
    </source>
</evidence>
<dbReference type="PANTHER" id="PTHR43245:SF55">
    <property type="entry name" value="NAD(P)-BINDING DOMAIN-CONTAINING PROTEIN"/>
    <property type="match status" value="1"/>
</dbReference>
<feature type="region of interest" description="Disordered" evidence="1">
    <location>
        <begin position="229"/>
        <end position="253"/>
    </location>
</feature>
<dbReference type="PANTHER" id="PTHR43245">
    <property type="entry name" value="BIFUNCTIONAL POLYMYXIN RESISTANCE PROTEIN ARNA"/>
    <property type="match status" value="1"/>
</dbReference>
<gene>
    <name evidence="3" type="ORF">B7C62_12855</name>
</gene>
<proteinExistence type="predicted"/>
<dbReference type="InterPro" id="IPR036291">
    <property type="entry name" value="NAD(P)-bd_dom_sf"/>
</dbReference>
<dbReference type="Gene3D" id="3.40.50.720">
    <property type="entry name" value="NAD(P)-binding Rossmann-like Domain"/>
    <property type="match status" value="1"/>
</dbReference>
<dbReference type="Proteomes" id="UP000192251">
    <property type="component" value="Chromosome"/>
</dbReference>
<dbReference type="InterPro" id="IPR020904">
    <property type="entry name" value="Sc_DH/Rdtase_CS"/>
</dbReference>
<feature type="domain" description="NAD-dependent epimerase/dehydratase" evidence="2">
    <location>
        <begin position="6"/>
        <end position="163"/>
    </location>
</feature>
<protein>
    <submittedName>
        <fullName evidence="3">SDR family oxidoreductase</fullName>
    </submittedName>
</protein>
<evidence type="ECO:0000259" key="2">
    <source>
        <dbReference type="Pfam" id="PF01370"/>
    </source>
</evidence>
<dbReference type="KEGG" id="kab:B7C62_12855"/>
<dbReference type="AlphaFoldDB" id="A0ABC8BSK8"/>
<organism evidence="3 4">
    <name type="scientific">Kitasatospora albolonga</name>
    <dbReference type="NCBI Taxonomy" id="68173"/>
    <lineage>
        <taxon>Bacteria</taxon>
        <taxon>Bacillati</taxon>
        <taxon>Actinomycetota</taxon>
        <taxon>Actinomycetes</taxon>
        <taxon>Kitasatosporales</taxon>
        <taxon>Streptomycetaceae</taxon>
        <taxon>Kitasatospora</taxon>
    </lineage>
</organism>